<dbReference type="AlphaFoldDB" id="A0A1I7DET5"/>
<evidence type="ECO:0000313" key="4">
    <source>
        <dbReference type="Proteomes" id="UP000199546"/>
    </source>
</evidence>
<evidence type="ECO:0000313" key="3">
    <source>
        <dbReference type="EMBL" id="SFU10251.1"/>
    </source>
</evidence>
<accession>A0A1I7DET5</accession>
<gene>
    <name evidence="3" type="ORF">SAMN05660657_05704</name>
</gene>
<dbReference type="InterPro" id="IPR023365">
    <property type="entry name" value="Sortase_dom-sf"/>
</dbReference>
<dbReference type="GO" id="GO:0016787">
    <property type="term" value="F:hydrolase activity"/>
    <property type="evidence" value="ECO:0007669"/>
    <property type="project" value="UniProtKB-KW"/>
</dbReference>
<protein>
    <submittedName>
        <fullName evidence="3">Sortase family protein</fullName>
    </submittedName>
</protein>
<dbReference type="Proteomes" id="UP000199546">
    <property type="component" value="Unassembled WGS sequence"/>
</dbReference>
<evidence type="ECO:0000256" key="1">
    <source>
        <dbReference type="ARBA" id="ARBA00022801"/>
    </source>
</evidence>
<dbReference type="NCBIfam" id="NF033748">
    <property type="entry name" value="class_F_sortase"/>
    <property type="match status" value="1"/>
</dbReference>
<dbReference type="Gene3D" id="2.40.260.10">
    <property type="entry name" value="Sortase"/>
    <property type="match status" value="1"/>
</dbReference>
<dbReference type="InterPro" id="IPR005754">
    <property type="entry name" value="Sortase"/>
</dbReference>
<feature type="region of interest" description="Disordered" evidence="2">
    <location>
        <begin position="231"/>
        <end position="256"/>
    </location>
</feature>
<sequence length="256" mass="26748">MSRAARHRAPGSGSRHRAPRRTRLRVLRLVLAVLVLAAGAVALTWPAAPLPAAGTAAATATVPGPVVLEEQPAPTAVPPTRVRVPAIGLDSGLVDLGLDATGALAAPADFATAGWYTGGPAPGDVGPAVLAGHVDSHRGPAVFSRLRELAAGDRVLVDRADGSTATFAVTRVERHPKDAFPTDAVYGPTADAQLRLITCGGDFDRSVRSYEDNLVVFARLAGQRRRSRARQQAACQWRRQSAAESVSHGSRSESRA</sequence>
<evidence type="ECO:0000256" key="2">
    <source>
        <dbReference type="SAM" id="MobiDB-lite"/>
    </source>
</evidence>
<dbReference type="Pfam" id="PF04203">
    <property type="entry name" value="Sortase"/>
    <property type="match status" value="1"/>
</dbReference>
<dbReference type="RefSeq" id="WP_245785049.1">
    <property type="nucleotide sequence ID" value="NZ_FPBA01000054.1"/>
</dbReference>
<reference evidence="4" key="1">
    <citation type="submission" date="2016-10" db="EMBL/GenBank/DDBJ databases">
        <authorList>
            <person name="Varghese N."/>
            <person name="Submissions S."/>
        </authorList>
    </citation>
    <scope>NUCLEOTIDE SEQUENCE [LARGE SCALE GENOMIC DNA]</scope>
    <source>
        <strain evidence="4">DSM 46136</strain>
    </source>
</reference>
<dbReference type="SUPFAM" id="SSF63817">
    <property type="entry name" value="Sortase"/>
    <property type="match status" value="1"/>
</dbReference>
<dbReference type="STRING" id="1296565.SAMN05660657_05704"/>
<dbReference type="CDD" id="cd05829">
    <property type="entry name" value="Sortase_F"/>
    <property type="match status" value="1"/>
</dbReference>
<feature type="compositionally biased region" description="Low complexity" evidence="2">
    <location>
        <begin position="231"/>
        <end position="243"/>
    </location>
</feature>
<dbReference type="InterPro" id="IPR042001">
    <property type="entry name" value="Sortase_F"/>
</dbReference>
<proteinExistence type="predicted"/>
<keyword evidence="1" id="KW-0378">Hydrolase</keyword>
<keyword evidence="4" id="KW-1185">Reference proteome</keyword>
<organism evidence="3 4">
    <name type="scientific">Geodermatophilus amargosae</name>
    <dbReference type="NCBI Taxonomy" id="1296565"/>
    <lineage>
        <taxon>Bacteria</taxon>
        <taxon>Bacillati</taxon>
        <taxon>Actinomycetota</taxon>
        <taxon>Actinomycetes</taxon>
        <taxon>Geodermatophilales</taxon>
        <taxon>Geodermatophilaceae</taxon>
        <taxon>Geodermatophilus</taxon>
    </lineage>
</organism>
<name>A0A1I7DET5_9ACTN</name>
<dbReference type="EMBL" id="FPBA01000054">
    <property type="protein sequence ID" value="SFU10251.1"/>
    <property type="molecule type" value="Genomic_DNA"/>
</dbReference>